<comment type="caution">
    <text evidence="1">The sequence shown here is derived from an EMBL/GenBank/DDBJ whole genome shotgun (WGS) entry which is preliminary data.</text>
</comment>
<gene>
    <name evidence="1" type="ORF">L6164_012331</name>
</gene>
<protein>
    <submittedName>
        <fullName evidence="1">Uncharacterized protein</fullName>
    </submittedName>
</protein>
<sequence length="168" mass="18690">MFDFGDEVSLESYRIPWLIWIQLLVLLLLIALLYCFSIFASDPSPADDTSATAANASSSTGRRLIFDDIQQIEKPVPKHDSPARVIINRRQNTQGGENTSIKGEISTSASRRIVSCEEFTEGQEESSSVCFHPCHYFKLARLALLKCLGLDPTSDGPSTRKHRKRTGS</sequence>
<dbReference type="EMBL" id="CM039430">
    <property type="protein sequence ID" value="KAI4345183.1"/>
    <property type="molecule type" value="Genomic_DNA"/>
</dbReference>
<organism evidence="1 2">
    <name type="scientific">Bauhinia variegata</name>
    <name type="common">Purple orchid tree</name>
    <name type="synonym">Phanera variegata</name>
    <dbReference type="NCBI Taxonomy" id="167791"/>
    <lineage>
        <taxon>Eukaryota</taxon>
        <taxon>Viridiplantae</taxon>
        <taxon>Streptophyta</taxon>
        <taxon>Embryophyta</taxon>
        <taxon>Tracheophyta</taxon>
        <taxon>Spermatophyta</taxon>
        <taxon>Magnoliopsida</taxon>
        <taxon>eudicotyledons</taxon>
        <taxon>Gunneridae</taxon>
        <taxon>Pentapetalae</taxon>
        <taxon>rosids</taxon>
        <taxon>fabids</taxon>
        <taxon>Fabales</taxon>
        <taxon>Fabaceae</taxon>
        <taxon>Cercidoideae</taxon>
        <taxon>Cercideae</taxon>
        <taxon>Bauhiniinae</taxon>
        <taxon>Bauhinia</taxon>
    </lineage>
</organism>
<accession>A0ACB9P9R5</accession>
<name>A0ACB9P9R5_BAUVA</name>
<reference evidence="1 2" key="1">
    <citation type="journal article" date="2022" name="DNA Res.">
        <title>Chromosomal-level genome assembly of the orchid tree Bauhinia variegata (Leguminosae; Cercidoideae) supports the allotetraploid origin hypothesis of Bauhinia.</title>
        <authorList>
            <person name="Zhong Y."/>
            <person name="Chen Y."/>
            <person name="Zheng D."/>
            <person name="Pang J."/>
            <person name="Liu Y."/>
            <person name="Luo S."/>
            <person name="Meng S."/>
            <person name="Qian L."/>
            <person name="Wei D."/>
            <person name="Dai S."/>
            <person name="Zhou R."/>
        </authorList>
    </citation>
    <scope>NUCLEOTIDE SEQUENCE [LARGE SCALE GENOMIC DNA]</scope>
    <source>
        <strain evidence="1">BV-YZ2020</strain>
    </source>
</reference>
<evidence type="ECO:0000313" key="2">
    <source>
        <dbReference type="Proteomes" id="UP000828941"/>
    </source>
</evidence>
<evidence type="ECO:0000313" key="1">
    <source>
        <dbReference type="EMBL" id="KAI4345183.1"/>
    </source>
</evidence>
<proteinExistence type="predicted"/>
<keyword evidence="2" id="KW-1185">Reference proteome</keyword>
<dbReference type="Proteomes" id="UP000828941">
    <property type="component" value="Chromosome 5"/>
</dbReference>